<evidence type="ECO:0000313" key="2">
    <source>
        <dbReference type="Proteomes" id="UP000054776"/>
    </source>
</evidence>
<reference evidence="1 2" key="1">
    <citation type="submission" date="2015-01" db="EMBL/GenBank/DDBJ databases">
        <title>Evolution of Trichinella species and genotypes.</title>
        <authorList>
            <person name="Korhonen P.K."/>
            <person name="Edoardo P."/>
            <person name="Giuseppe L.R."/>
            <person name="Gasser R.B."/>
        </authorList>
    </citation>
    <scope>NUCLEOTIDE SEQUENCE [LARGE SCALE GENOMIC DNA]</scope>
    <source>
        <strain evidence="1">ISS3</strain>
    </source>
</reference>
<evidence type="ECO:0000313" key="1">
    <source>
        <dbReference type="EMBL" id="KRY24175.1"/>
    </source>
</evidence>
<accession>A0A0V1AH51</accession>
<organism evidence="1 2">
    <name type="scientific">Trichinella spiralis</name>
    <name type="common">Trichina worm</name>
    <dbReference type="NCBI Taxonomy" id="6334"/>
    <lineage>
        <taxon>Eukaryota</taxon>
        <taxon>Metazoa</taxon>
        <taxon>Ecdysozoa</taxon>
        <taxon>Nematoda</taxon>
        <taxon>Enoplea</taxon>
        <taxon>Dorylaimia</taxon>
        <taxon>Trichinellida</taxon>
        <taxon>Trichinellidae</taxon>
        <taxon>Trichinella</taxon>
    </lineage>
</organism>
<gene>
    <name evidence="1" type="ORF">T01_234</name>
</gene>
<name>A0A0V1AH51_TRISP</name>
<protein>
    <submittedName>
        <fullName evidence="1">Uncharacterized protein</fullName>
    </submittedName>
</protein>
<dbReference type="InParanoid" id="A0A0V1AH51"/>
<dbReference type="AlphaFoldDB" id="A0A0V1AH51"/>
<sequence>MNSQQSTSNNRDKQGYCGIEPYKKTVSQKIICVKVSVFNLPQGNVAPIAAYRILNRK</sequence>
<comment type="caution">
    <text evidence="1">The sequence shown here is derived from an EMBL/GenBank/DDBJ whole genome shotgun (WGS) entry which is preliminary data.</text>
</comment>
<dbReference type="EMBL" id="JYDH01001948">
    <property type="protein sequence ID" value="KRY24175.1"/>
    <property type="molecule type" value="Genomic_DNA"/>
</dbReference>
<keyword evidence="2" id="KW-1185">Reference proteome</keyword>
<proteinExistence type="predicted"/>
<dbReference type="Proteomes" id="UP000054776">
    <property type="component" value="Unassembled WGS sequence"/>
</dbReference>